<evidence type="ECO:0000259" key="3">
    <source>
        <dbReference type="PROSITE" id="PS51670"/>
    </source>
</evidence>
<dbReference type="SUPFAM" id="SSF53187">
    <property type="entry name" value="Zn-dependent exopeptidases"/>
    <property type="match status" value="1"/>
</dbReference>
<keyword evidence="4" id="KW-1185">Reference proteome</keyword>
<sequence>MYPFGHSLRTYPQDVEELSNVALRAAQALQSTYGTKYTVGTGADTLSIVPTARETWEAVKVIGTSTIKQFQQPITSSQQIFNGIQTTTNNRAKRFCKDTDSLCLYWTQQSSSTCQQWPAMKERCSRSCGFCSINEEN</sequence>
<protein>
    <submittedName>
        <fullName evidence="5">ShKT domain-containing protein</fullName>
    </submittedName>
</protein>
<dbReference type="WBParaSite" id="MhA1_Contig589.frz3.gene1">
    <property type="protein sequence ID" value="MhA1_Contig589.frz3.gene1"/>
    <property type="gene ID" value="MhA1_Contig589.frz3.gene1"/>
</dbReference>
<accession>A0A1I8BTS2</accession>
<dbReference type="Proteomes" id="UP000095281">
    <property type="component" value="Unplaced"/>
</dbReference>
<dbReference type="InterPro" id="IPR000834">
    <property type="entry name" value="Peptidase_M14"/>
</dbReference>
<dbReference type="Gene3D" id="3.40.630.10">
    <property type="entry name" value="Zn peptidases"/>
    <property type="match status" value="1"/>
</dbReference>
<dbReference type="GO" id="GO:0008270">
    <property type="term" value="F:zinc ion binding"/>
    <property type="evidence" value="ECO:0007669"/>
    <property type="project" value="InterPro"/>
</dbReference>
<dbReference type="InterPro" id="IPR003582">
    <property type="entry name" value="ShKT_dom"/>
</dbReference>
<evidence type="ECO:0000313" key="4">
    <source>
        <dbReference type="Proteomes" id="UP000095281"/>
    </source>
</evidence>
<comment type="similarity">
    <text evidence="1">Belongs to the peptidase M14 family.</text>
</comment>
<evidence type="ECO:0000313" key="5">
    <source>
        <dbReference type="WBParaSite" id="MhA1_Contig589.frz3.gene1"/>
    </source>
</evidence>
<dbReference type="PROSITE" id="PS51670">
    <property type="entry name" value="SHKT"/>
    <property type="match status" value="1"/>
</dbReference>
<dbReference type="AlphaFoldDB" id="A0A1I8BTS2"/>
<reference evidence="5" key="1">
    <citation type="submission" date="2016-11" db="UniProtKB">
        <authorList>
            <consortium name="WormBaseParasite"/>
        </authorList>
    </citation>
    <scope>IDENTIFICATION</scope>
</reference>
<name>A0A1I8BTS2_MELHA</name>
<dbReference type="GO" id="GO:0004181">
    <property type="term" value="F:metallocarboxypeptidase activity"/>
    <property type="evidence" value="ECO:0007669"/>
    <property type="project" value="InterPro"/>
</dbReference>
<feature type="domain" description="ShKT" evidence="3">
    <location>
        <begin position="96"/>
        <end position="131"/>
    </location>
</feature>
<dbReference type="GO" id="GO:0006508">
    <property type="term" value="P:proteolysis"/>
    <property type="evidence" value="ECO:0007669"/>
    <property type="project" value="InterPro"/>
</dbReference>
<comment type="caution">
    <text evidence="2">Lacks conserved residue(s) required for the propagation of feature annotation.</text>
</comment>
<evidence type="ECO:0000256" key="1">
    <source>
        <dbReference type="ARBA" id="ARBA00005988"/>
    </source>
</evidence>
<dbReference type="Pfam" id="PF00246">
    <property type="entry name" value="Peptidase_M14"/>
    <property type="match status" value="1"/>
</dbReference>
<proteinExistence type="inferred from homology"/>
<organism evidence="4 5">
    <name type="scientific">Meloidogyne hapla</name>
    <name type="common">Root-knot nematode worm</name>
    <dbReference type="NCBI Taxonomy" id="6305"/>
    <lineage>
        <taxon>Eukaryota</taxon>
        <taxon>Metazoa</taxon>
        <taxon>Ecdysozoa</taxon>
        <taxon>Nematoda</taxon>
        <taxon>Chromadorea</taxon>
        <taxon>Rhabditida</taxon>
        <taxon>Tylenchina</taxon>
        <taxon>Tylenchomorpha</taxon>
        <taxon>Tylenchoidea</taxon>
        <taxon>Meloidogynidae</taxon>
        <taxon>Meloidogyninae</taxon>
        <taxon>Meloidogyne</taxon>
    </lineage>
</organism>
<evidence type="ECO:0000256" key="2">
    <source>
        <dbReference type="PROSITE-ProRule" id="PRU01005"/>
    </source>
</evidence>